<feature type="domain" description="OmpA-like" evidence="6">
    <location>
        <begin position="179"/>
        <end position="302"/>
    </location>
</feature>
<evidence type="ECO:0000256" key="1">
    <source>
        <dbReference type="ARBA" id="ARBA00004442"/>
    </source>
</evidence>
<feature type="chain" id="PRO_5015990805" description="OmpA-like domain-containing protein" evidence="5">
    <location>
        <begin position="25"/>
        <end position="302"/>
    </location>
</feature>
<dbReference type="SUPFAM" id="SSF103088">
    <property type="entry name" value="OmpA-like"/>
    <property type="match status" value="1"/>
</dbReference>
<dbReference type="PROSITE" id="PS51123">
    <property type="entry name" value="OMPA_2"/>
    <property type="match status" value="1"/>
</dbReference>
<dbReference type="AlphaFoldDB" id="A0A2W5QEH8"/>
<dbReference type="PANTHER" id="PTHR30329">
    <property type="entry name" value="STATOR ELEMENT OF FLAGELLAR MOTOR COMPLEX"/>
    <property type="match status" value="1"/>
</dbReference>
<dbReference type="EMBL" id="QFPP01000037">
    <property type="protein sequence ID" value="PZQ76881.1"/>
    <property type="molecule type" value="Genomic_DNA"/>
</dbReference>
<dbReference type="Gene3D" id="3.30.1330.60">
    <property type="entry name" value="OmpA-like domain"/>
    <property type="match status" value="1"/>
</dbReference>
<dbReference type="Proteomes" id="UP000249135">
    <property type="component" value="Unassembled WGS sequence"/>
</dbReference>
<comment type="caution">
    <text evidence="7">The sequence shown here is derived from an EMBL/GenBank/DDBJ whole genome shotgun (WGS) entry which is preliminary data.</text>
</comment>
<keyword evidence="5" id="KW-0732">Signal</keyword>
<comment type="subcellular location">
    <subcellularLocation>
        <location evidence="1">Cell outer membrane</location>
    </subcellularLocation>
</comment>
<evidence type="ECO:0000259" key="6">
    <source>
        <dbReference type="PROSITE" id="PS51123"/>
    </source>
</evidence>
<evidence type="ECO:0000256" key="5">
    <source>
        <dbReference type="SAM" id="SignalP"/>
    </source>
</evidence>
<proteinExistence type="predicted"/>
<dbReference type="PANTHER" id="PTHR30329:SF21">
    <property type="entry name" value="LIPOPROTEIN YIAD-RELATED"/>
    <property type="match status" value="1"/>
</dbReference>
<evidence type="ECO:0000256" key="2">
    <source>
        <dbReference type="ARBA" id="ARBA00023136"/>
    </source>
</evidence>
<accession>A0A2W5QEH8</accession>
<evidence type="ECO:0000313" key="8">
    <source>
        <dbReference type="Proteomes" id="UP000249135"/>
    </source>
</evidence>
<reference evidence="7 8" key="1">
    <citation type="submission" date="2017-08" db="EMBL/GenBank/DDBJ databases">
        <title>Infants hospitalized years apart are colonized by the same room-sourced microbial strains.</title>
        <authorList>
            <person name="Brooks B."/>
            <person name="Olm M.R."/>
            <person name="Firek B.A."/>
            <person name="Baker R."/>
            <person name="Thomas B.C."/>
            <person name="Morowitz M.J."/>
            <person name="Banfield J.F."/>
        </authorList>
    </citation>
    <scope>NUCLEOTIDE SEQUENCE [LARGE SCALE GENOMIC DNA]</scope>
    <source>
        <strain evidence="7">S2_005_003_R2_41</strain>
    </source>
</reference>
<keyword evidence="2 4" id="KW-0472">Membrane</keyword>
<dbReference type="GO" id="GO:0009279">
    <property type="term" value="C:cell outer membrane"/>
    <property type="evidence" value="ECO:0007669"/>
    <property type="project" value="UniProtKB-SubCell"/>
</dbReference>
<dbReference type="InterPro" id="IPR036737">
    <property type="entry name" value="OmpA-like_sf"/>
</dbReference>
<protein>
    <recommendedName>
        <fullName evidence="6">OmpA-like domain-containing protein</fullName>
    </recommendedName>
</protein>
<dbReference type="PRINTS" id="PR01021">
    <property type="entry name" value="OMPADOMAIN"/>
</dbReference>
<sequence length="302" mass="31856">MIKNFSRTVLASMLMAGAAFHVHAGSEYWTAKAQCWRELAAAEAEQGDTHGTAAKASGNAADIVAALAEGRSPVESPIFATKVLPSDDGRYGRPKWRAEILQVDNALQRYESLRCKTPLSACLEVAVQSVYENLEESGGARWNHGRPELDKALALAAKAGEDMSACEATPAPLAVAETSISSNASFSADALFAFDDASLSGPGRTRLRDFASRVHDAMGAGSIRVVGHTDRLGDAEYNAQLSRARAAAVGEFLKALLPGAHVITEGRGSAEPIVSCDRLIGAHAIACLAPNRRVTVQTINAN</sequence>
<keyword evidence="3" id="KW-0998">Cell outer membrane</keyword>
<dbReference type="InterPro" id="IPR006664">
    <property type="entry name" value="OMP_bac"/>
</dbReference>
<dbReference type="InterPro" id="IPR050330">
    <property type="entry name" value="Bact_OuterMem_StrucFunc"/>
</dbReference>
<dbReference type="Pfam" id="PF00691">
    <property type="entry name" value="OmpA"/>
    <property type="match status" value="1"/>
</dbReference>
<evidence type="ECO:0000256" key="4">
    <source>
        <dbReference type="PROSITE-ProRule" id="PRU00473"/>
    </source>
</evidence>
<evidence type="ECO:0000256" key="3">
    <source>
        <dbReference type="ARBA" id="ARBA00023237"/>
    </source>
</evidence>
<organism evidence="7 8">
    <name type="scientific">Variovorax paradoxus</name>
    <dbReference type="NCBI Taxonomy" id="34073"/>
    <lineage>
        <taxon>Bacteria</taxon>
        <taxon>Pseudomonadati</taxon>
        <taxon>Pseudomonadota</taxon>
        <taxon>Betaproteobacteria</taxon>
        <taxon>Burkholderiales</taxon>
        <taxon>Comamonadaceae</taxon>
        <taxon>Variovorax</taxon>
    </lineage>
</organism>
<name>A0A2W5QEH8_VARPD</name>
<gene>
    <name evidence="7" type="ORF">DI563_05755</name>
</gene>
<evidence type="ECO:0000313" key="7">
    <source>
        <dbReference type="EMBL" id="PZQ76881.1"/>
    </source>
</evidence>
<dbReference type="InterPro" id="IPR006665">
    <property type="entry name" value="OmpA-like"/>
</dbReference>
<feature type="signal peptide" evidence="5">
    <location>
        <begin position="1"/>
        <end position="24"/>
    </location>
</feature>
<dbReference type="CDD" id="cd07185">
    <property type="entry name" value="OmpA_C-like"/>
    <property type="match status" value="1"/>
</dbReference>